<dbReference type="STRING" id="1432307.W9CJB6"/>
<feature type="region of interest" description="Disordered" evidence="1">
    <location>
        <begin position="224"/>
        <end position="246"/>
    </location>
</feature>
<dbReference type="PANTHER" id="PTHR44167">
    <property type="entry name" value="OVARIAN-SPECIFIC SERINE/THREONINE-PROTEIN KINASE LOK-RELATED"/>
    <property type="match status" value="1"/>
</dbReference>
<dbReference type="SMART" id="SM00220">
    <property type="entry name" value="S_TKc"/>
    <property type="match status" value="1"/>
</dbReference>
<dbReference type="Pfam" id="PF00069">
    <property type="entry name" value="Pkinase"/>
    <property type="match status" value="1"/>
</dbReference>
<dbReference type="GO" id="GO:0044773">
    <property type="term" value="P:mitotic DNA damage checkpoint signaling"/>
    <property type="evidence" value="ECO:0007669"/>
    <property type="project" value="TreeGrafter"/>
</dbReference>
<dbReference type="OrthoDB" id="3516685at2759"/>
<dbReference type="GO" id="GO:0004674">
    <property type="term" value="F:protein serine/threonine kinase activity"/>
    <property type="evidence" value="ECO:0007669"/>
    <property type="project" value="TreeGrafter"/>
</dbReference>
<dbReference type="InterPro" id="IPR011009">
    <property type="entry name" value="Kinase-like_dom_sf"/>
</dbReference>
<evidence type="ECO:0000313" key="3">
    <source>
        <dbReference type="EMBL" id="ESZ94625.1"/>
    </source>
</evidence>
<dbReference type="Gene3D" id="1.10.510.10">
    <property type="entry name" value="Transferase(Phosphotransferase) domain 1"/>
    <property type="match status" value="1"/>
</dbReference>
<dbReference type="AlphaFoldDB" id="W9CJB6"/>
<protein>
    <submittedName>
        <fullName evidence="3">Calcium-dependent protein kinase 4</fullName>
    </submittedName>
</protein>
<evidence type="ECO:0000259" key="2">
    <source>
        <dbReference type="PROSITE" id="PS50011"/>
    </source>
</evidence>
<keyword evidence="3" id="KW-0418">Kinase</keyword>
<dbReference type="GO" id="GO:0005524">
    <property type="term" value="F:ATP binding"/>
    <property type="evidence" value="ECO:0007669"/>
    <property type="project" value="InterPro"/>
</dbReference>
<sequence length="246" mass="27612">MFPTQPQLLQFCDELYERGRWFTGAVDEADERYNFEARPDKVAIIFKPFARATFQELLDKMSDSTRLVAFWQILQGVRALHHAGFIHRDLKPANLGVVETVTEEISTVILDYGQTVEAKLCEPNPGRVGTIPYLAPEMERTPYGNGVDIWALGIIGYQMFITDDGKLGWRHAVKDKLSFDLKFALLQKEPTSTIGNLLSRMLAWDPAIRASADSALSHACFSELAQNHGPDPQPGQKRSIRSTSSD</sequence>
<dbReference type="PROSITE" id="PS50011">
    <property type="entry name" value="PROTEIN_KINASE_DOM"/>
    <property type="match status" value="1"/>
</dbReference>
<evidence type="ECO:0000313" key="4">
    <source>
        <dbReference type="Proteomes" id="UP000019487"/>
    </source>
</evidence>
<accession>W9CJB6</accession>
<proteinExistence type="predicted"/>
<dbReference type="Proteomes" id="UP000019487">
    <property type="component" value="Unassembled WGS sequence"/>
</dbReference>
<keyword evidence="3" id="KW-0808">Transferase</keyword>
<dbReference type="SUPFAM" id="SSF56112">
    <property type="entry name" value="Protein kinase-like (PK-like)"/>
    <property type="match status" value="1"/>
</dbReference>
<keyword evidence="4" id="KW-1185">Reference proteome</keyword>
<feature type="domain" description="Protein kinase" evidence="2">
    <location>
        <begin position="1"/>
        <end position="221"/>
    </location>
</feature>
<organism evidence="3 4">
    <name type="scientific">Sclerotinia borealis (strain F-4128)</name>
    <dbReference type="NCBI Taxonomy" id="1432307"/>
    <lineage>
        <taxon>Eukaryota</taxon>
        <taxon>Fungi</taxon>
        <taxon>Dikarya</taxon>
        <taxon>Ascomycota</taxon>
        <taxon>Pezizomycotina</taxon>
        <taxon>Leotiomycetes</taxon>
        <taxon>Helotiales</taxon>
        <taxon>Sclerotiniaceae</taxon>
        <taxon>Sclerotinia</taxon>
    </lineage>
</organism>
<evidence type="ECO:0000256" key="1">
    <source>
        <dbReference type="SAM" id="MobiDB-lite"/>
    </source>
</evidence>
<gene>
    <name evidence="3" type="ORF">SBOR_5036</name>
</gene>
<dbReference type="InterPro" id="IPR000719">
    <property type="entry name" value="Prot_kinase_dom"/>
</dbReference>
<dbReference type="PANTHER" id="PTHR44167:SF30">
    <property type="entry name" value="PHOSPHORYLASE KINASE"/>
    <property type="match status" value="1"/>
</dbReference>
<reference evidence="3 4" key="1">
    <citation type="journal article" date="2014" name="Genome Announc.">
        <title>Draft genome sequence of Sclerotinia borealis, a psychrophilic plant pathogenic fungus.</title>
        <authorList>
            <person name="Mardanov A.V."/>
            <person name="Beletsky A.V."/>
            <person name="Kadnikov V.V."/>
            <person name="Ignatov A.N."/>
            <person name="Ravin N.V."/>
        </authorList>
    </citation>
    <scope>NUCLEOTIDE SEQUENCE [LARGE SCALE GENOMIC DNA]</scope>
    <source>
        <strain evidence="4">F-4157</strain>
    </source>
</reference>
<dbReference type="GO" id="GO:0005634">
    <property type="term" value="C:nucleus"/>
    <property type="evidence" value="ECO:0007669"/>
    <property type="project" value="TreeGrafter"/>
</dbReference>
<dbReference type="HOGENOM" id="CLU_1129639_0_0_1"/>
<dbReference type="EMBL" id="AYSA01000235">
    <property type="protein sequence ID" value="ESZ94625.1"/>
    <property type="molecule type" value="Genomic_DNA"/>
</dbReference>
<name>W9CJB6_SCLBF</name>
<comment type="caution">
    <text evidence="3">The sequence shown here is derived from an EMBL/GenBank/DDBJ whole genome shotgun (WGS) entry which is preliminary data.</text>
</comment>